<evidence type="ECO:0000313" key="1">
    <source>
        <dbReference type="EMBL" id="RCN24574.1"/>
    </source>
</evidence>
<accession>A0A368EXR0</accession>
<gene>
    <name evidence="1" type="ORF">ANCCAN_29728</name>
</gene>
<feature type="non-terminal residue" evidence="1">
    <location>
        <position position="34"/>
    </location>
</feature>
<dbReference type="AlphaFoldDB" id="A0A368EXR0"/>
<organism evidence="1 2">
    <name type="scientific">Ancylostoma caninum</name>
    <name type="common">Dog hookworm</name>
    <dbReference type="NCBI Taxonomy" id="29170"/>
    <lineage>
        <taxon>Eukaryota</taxon>
        <taxon>Metazoa</taxon>
        <taxon>Ecdysozoa</taxon>
        <taxon>Nematoda</taxon>
        <taxon>Chromadorea</taxon>
        <taxon>Rhabditida</taxon>
        <taxon>Rhabditina</taxon>
        <taxon>Rhabditomorpha</taxon>
        <taxon>Strongyloidea</taxon>
        <taxon>Ancylostomatidae</taxon>
        <taxon>Ancylostomatinae</taxon>
        <taxon>Ancylostoma</taxon>
    </lineage>
</organism>
<comment type="caution">
    <text evidence="1">The sequence shown here is derived from an EMBL/GenBank/DDBJ whole genome shotgun (WGS) entry which is preliminary data.</text>
</comment>
<name>A0A368EXR0_ANCCA</name>
<proteinExistence type="predicted"/>
<dbReference type="EMBL" id="JOJR01018613">
    <property type="protein sequence ID" value="RCN24574.1"/>
    <property type="molecule type" value="Genomic_DNA"/>
</dbReference>
<reference evidence="1 2" key="1">
    <citation type="submission" date="2014-10" db="EMBL/GenBank/DDBJ databases">
        <title>Draft genome of the hookworm Ancylostoma caninum.</title>
        <authorList>
            <person name="Mitreva M."/>
        </authorList>
    </citation>
    <scope>NUCLEOTIDE SEQUENCE [LARGE SCALE GENOMIC DNA]</scope>
    <source>
        <strain evidence="1 2">Baltimore</strain>
    </source>
</reference>
<dbReference type="Proteomes" id="UP000252519">
    <property type="component" value="Unassembled WGS sequence"/>
</dbReference>
<sequence length="34" mass="3792">MSAVYMKQQQNMGKVGAMLLNGLLLLLGESPLRW</sequence>
<evidence type="ECO:0000313" key="2">
    <source>
        <dbReference type="Proteomes" id="UP000252519"/>
    </source>
</evidence>
<keyword evidence="2" id="KW-1185">Reference proteome</keyword>
<protein>
    <submittedName>
        <fullName evidence="1">Uncharacterized protein</fullName>
    </submittedName>
</protein>